<organism evidence="1 2">
    <name type="scientific">Dreissena polymorpha</name>
    <name type="common">Zebra mussel</name>
    <name type="synonym">Mytilus polymorpha</name>
    <dbReference type="NCBI Taxonomy" id="45954"/>
    <lineage>
        <taxon>Eukaryota</taxon>
        <taxon>Metazoa</taxon>
        <taxon>Spiralia</taxon>
        <taxon>Lophotrochozoa</taxon>
        <taxon>Mollusca</taxon>
        <taxon>Bivalvia</taxon>
        <taxon>Autobranchia</taxon>
        <taxon>Heteroconchia</taxon>
        <taxon>Euheterodonta</taxon>
        <taxon>Imparidentia</taxon>
        <taxon>Neoheterodontei</taxon>
        <taxon>Myida</taxon>
        <taxon>Dreissenoidea</taxon>
        <taxon>Dreissenidae</taxon>
        <taxon>Dreissena</taxon>
    </lineage>
</organism>
<accession>A0A9D4DCI9</accession>
<evidence type="ECO:0000313" key="1">
    <source>
        <dbReference type="EMBL" id="KAH3746331.1"/>
    </source>
</evidence>
<reference evidence="1" key="1">
    <citation type="journal article" date="2019" name="bioRxiv">
        <title>The Genome of the Zebra Mussel, Dreissena polymorpha: A Resource for Invasive Species Research.</title>
        <authorList>
            <person name="McCartney M.A."/>
            <person name="Auch B."/>
            <person name="Kono T."/>
            <person name="Mallez S."/>
            <person name="Zhang Y."/>
            <person name="Obille A."/>
            <person name="Becker A."/>
            <person name="Abrahante J.E."/>
            <person name="Garbe J."/>
            <person name="Badalamenti J.P."/>
            <person name="Herman A."/>
            <person name="Mangelson H."/>
            <person name="Liachko I."/>
            <person name="Sullivan S."/>
            <person name="Sone E.D."/>
            <person name="Koren S."/>
            <person name="Silverstein K.A.T."/>
            <person name="Beckman K.B."/>
            <person name="Gohl D.M."/>
        </authorList>
    </citation>
    <scope>NUCLEOTIDE SEQUENCE</scope>
    <source>
        <strain evidence="1">Duluth1</strain>
        <tissue evidence="1">Whole animal</tissue>
    </source>
</reference>
<dbReference type="AlphaFoldDB" id="A0A9D4DCI9"/>
<evidence type="ECO:0000313" key="2">
    <source>
        <dbReference type="Proteomes" id="UP000828390"/>
    </source>
</evidence>
<dbReference type="Proteomes" id="UP000828390">
    <property type="component" value="Unassembled WGS sequence"/>
</dbReference>
<name>A0A9D4DCI9_DREPO</name>
<gene>
    <name evidence="1" type="ORF">DPMN_180738</name>
</gene>
<dbReference type="EMBL" id="JAIWYP010000010">
    <property type="protein sequence ID" value="KAH3746331.1"/>
    <property type="molecule type" value="Genomic_DNA"/>
</dbReference>
<keyword evidence="2" id="KW-1185">Reference proteome</keyword>
<sequence>MISYCSSVKANFVTNSSCVKLSPLDFIVSESSINVGGSDIVGTENLFVWYIWAKHESPMSFLTRFLTRFSEGKNWLLDWRMRAGWLAGWLAGGLAE</sequence>
<reference evidence="1" key="2">
    <citation type="submission" date="2020-11" db="EMBL/GenBank/DDBJ databases">
        <authorList>
            <person name="McCartney M.A."/>
            <person name="Auch B."/>
            <person name="Kono T."/>
            <person name="Mallez S."/>
            <person name="Becker A."/>
            <person name="Gohl D.M."/>
            <person name="Silverstein K.A.T."/>
            <person name="Koren S."/>
            <person name="Bechman K.B."/>
            <person name="Herman A."/>
            <person name="Abrahante J.E."/>
            <person name="Garbe J."/>
        </authorList>
    </citation>
    <scope>NUCLEOTIDE SEQUENCE</scope>
    <source>
        <strain evidence="1">Duluth1</strain>
        <tissue evidence="1">Whole animal</tissue>
    </source>
</reference>
<comment type="caution">
    <text evidence="1">The sequence shown here is derived from an EMBL/GenBank/DDBJ whole genome shotgun (WGS) entry which is preliminary data.</text>
</comment>
<proteinExistence type="predicted"/>
<protein>
    <submittedName>
        <fullName evidence="1">Uncharacterized protein</fullName>
    </submittedName>
</protein>